<dbReference type="InterPro" id="IPR050445">
    <property type="entry name" value="Bact_polysacc_biosynth/exp"/>
</dbReference>
<organism evidence="20 21">
    <name type="scientific">Candidatus Raymondbacteria bacterium RIFOXYD12_FULL_49_13</name>
    <dbReference type="NCBI Taxonomy" id="1817890"/>
    <lineage>
        <taxon>Bacteria</taxon>
        <taxon>Raymondiibacteriota</taxon>
    </lineage>
</organism>
<dbReference type="InterPro" id="IPR005702">
    <property type="entry name" value="Wzc-like_C"/>
</dbReference>
<accession>A0A1F7F1F7</accession>
<dbReference type="Proteomes" id="UP000179243">
    <property type="component" value="Unassembled WGS sequence"/>
</dbReference>
<dbReference type="InterPro" id="IPR027417">
    <property type="entry name" value="P-loop_NTPase"/>
</dbReference>
<dbReference type="EC" id="2.7.10.2" evidence="4"/>
<sequence length="848" mass="97460">MENNNQGLPQQPNLGEGAGPEAIHDEFTYASSQPEKERIIDPGIAQGPREKQRNRDPKNAKGKNRLAQKKSDEIDILKYLSVLLRRKKLIGVTMLAFIFLSLVKDLGIIDMYKSETKLLVQLQKQNPIGQFDPGYFWDRQTKINTMLNTITSREVMQRVLDSMNLHMSVSALTSAINISRVNETNLIVVSATSPDPNKAAQIANCVARQFIGYNNEINRKDISDAIMYIENQTKKTSAELKEKEETLKLYQEVNKFVEISSDNDMQVQKLSSMELSLQTTIVEMVENDVKLNQLERLLKKEKVYVEESFTFDNTLEAKLIQLNVELAKARADVGEQHTRVKLLKENIRQIQEMLKKNAESNQKISSTKSLNQTRLNMLQEYNTRKVENYSLIAKKQAYERVIEELDKSISQIPDMQLKYMRLKRDKENIEKIYGLLQEKYQEQRIRYEMQSSDIVQWEEATIPKGPLPHGQRFGFLILVFVGLVVGSALAFLIEQLDQSIKTPQEMEDELQLPLLGIIPLLDEETKTITIDSKSGILEPYRSLRTNIRYTDVGTGKRSILITSAIQGDGKTTKVCNLAISFAMENKKVMIIDADLRRSNVHKIFNIEREKGLSEYLTGQASLAEIGKKLYDDRIIVVPAGKRPPNPAELLGNGRIKDLIDEAFTFVDVVIIDSPAIVPVSDALLLTPHVDSTILVGRALKTPMKAMHYTKDSLERSGANIIGIIFNGMAQRKGYYPYYYSYYSYYHYYKSKYYYEEDNQQEKLPKNFQEFLVFAVKETFIELKSKTHRFLRSIKLLRERLKISRRHIIFAFALVVAILLAIMFGKYLYIKYVSGDSFLPGNFRYEKQR</sequence>
<dbReference type="InterPro" id="IPR025669">
    <property type="entry name" value="AAA_dom"/>
</dbReference>
<dbReference type="CDD" id="cd05387">
    <property type="entry name" value="BY-kinase"/>
    <property type="match status" value="1"/>
</dbReference>
<keyword evidence="13 17" id="KW-0472">Membrane</keyword>
<evidence type="ECO:0000256" key="17">
    <source>
        <dbReference type="SAM" id="Phobius"/>
    </source>
</evidence>
<evidence type="ECO:0000256" key="5">
    <source>
        <dbReference type="ARBA" id="ARBA00022475"/>
    </source>
</evidence>
<keyword evidence="14" id="KW-0829">Tyrosine-protein kinase</keyword>
<protein>
    <recommendedName>
        <fullName evidence="4">non-specific protein-tyrosine kinase</fullName>
        <ecNumber evidence="4">2.7.10.2</ecNumber>
    </recommendedName>
</protein>
<feature type="region of interest" description="Disordered" evidence="16">
    <location>
        <begin position="1"/>
        <end position="67"/>
    </location>
</feature>
<evidence type="ECO:0000256" key="10">
    <source>
        <dbReference type="ARBA" id="ARBA00022777"/>
    </source>
</evidence>
<feature type="compositionally biased region" description="Low complexity" evidence="16">
    <location>
        <begin position="1"/>
        <end position="15"/>
    </location>
</feature>
<dbReference type="EMBL" id="MFYX01000146">
    <property type="protein sequence ID" value="OGK00461.1"/>
    <property type="molecule type" value="Genomic_DNA"/>
</dbReference>
<comment type="subcellular location">
    <subcellularLocation>
        <location evidence="1">Cell inner membrane</location>
        <topology evidence="1">Multi-pass membrane protein</topology>
    </subcellularLocation>
</comment>
<proteinExistence type="inferred from homology"/>
<evidence type="ECO:0000256" key="14">
    <source>
        <dbReference type="ARBA" id="ARBA00023137"/>
    </source>
</evidence>
<evidence type="ECO:0000256" key="13">
    <source>
        <dbReference type="ARBA" id="ARBA00023136"/>
    </source>
</evidence>
<feature type="transmembrane region" description="Helical" evidence="17">
    <location>
        <begin position="807"/>
        <end position="829"/>
    </location>
</feature>
<feature type="domain" description="AAA" evidence="19">
    <location>
        <begin position="559"/>
        <end position="674"/>
    </location>
</feature>
<gene>
    <name evidence="20" type="ORF">A2519_10660</name>
</gene>
<evidence type="ECO:0000256" key="15">
    <source>
        <dbReference type="ARBA" id="ARBA00051245"/>
    </source>
</evidence>
<dbReference type="NCBIfam" id="TIGR01007">
    <property type="entry name" value="eps_fam"/>
    <property type="match status" value="1"/>
</dbReference>
<evidence type="ECO:0000256" key="2">
    <source>
        <dbReference type="ARBA" id="ARBA00007316"/>
    </source>
</evidence>
<feature type="domain" description="Polysaccharide chain length determinant N-terminal" evidence="18">
    <location>
        <begin position="72"/>
        <end position="162"/>
    </location>
</feature>
<feature type="compositionally biased region" description="Basic and acidic residues" evidence="16">
    <location>
        <begin position="48"/>
        <end position="59"/>
    </location>
</feature>
<keyword evidence="7" id="KW-0808">Transferase</keyword>
<evidence type="ECO:0000256" key="11">
    <source>
        <dbReference type="ARBA" id="ARBA00022840"/>
    </source>
</evidence>
<keyword evidence="10" id="KW-0418">Kinase</keyword>
<keyword evidence="8 17" id="KW-0812">Transmembrane</keyword>
<feature type="transmembrane region" description="Helical" evidence="17">
    <location>
        <begin position="473"/>
        <end position="493"/>
    </location>
</feature>
<evidence type="ECO:0000256" key="9">
    <source>
        <dbReference type="ARBA" id="ARBA00022741"/>
    </source>
</evidence>
<evidence type="ECO:0000256" key="12">
    <source>
        <dbReference type="ARBA" id="ARBA00022989"/>
    </source>
</evidence>
<evidence type="ECO:0000313" key="21">
    <source>
        <dbReference type="Proteomes" id="UP000179243"/>
    </source>
</evidence>
<dbReference type="SUPFAM" id="SSF52540">
    <property type="entry name" value="P-loop containing nucleoside triphosphate hydrolases"/>
    <property type="match status" value="1"/>
</dbReference>
<evidence type="ECO:0000259" key="18">
    <source>
        <dbReference type="Pfam" id="PF02706"/>
    </source>
</evidence>
<dbReference type="InterPro" id="IPR003856">
    <property type="entry name" value="LPS_length_determ_N"/>
</dbReference>
<evidence type="ECO:0000313" key="20">
    <source>
        <dbReference type="EMBL" id="OGK00461.1"/>
    </source>
</evidence>
<dbReference type="Pfam" id="PF13614">
    <property type="entry name" value="AAA_31"/>
    <property type="match status" value="1"/>
</dbReference>
<dbReference type="GO" id="GO:0004715">
    <property type="term" value="F:non-membrane spanning protein tyrosine kinase activity"/>
    <property type="evidence" value="ECO:0007669"/>
    <property type="project" value="UniProtKB-EC"/>
</dbReference>
<evidence type="ECO:0000256" key="4">
    <source>
        <dbReference type="ARBA" id="ARBA00011903"/>
    </source>
</evidence>
<evidence type="ECO:0000256" key="16">
    <source>
        <dbReference type="SAM" id="MobiDB-lite"/>
    </source>
</evidence>
<dbReference type="PANTHER" id="PTHR32309">
    <property type="entry name" value="TYROSINE-PROTEIN KINASE"/>
    <property type="match status" value="1"/>
</dbReference>
<evidence type="ECO:0000256" key="8">
    <source>
        <dbReference type="ARBA" id="ARBA00022692"/>
    </source>
</evidence>
<dbReference type="GO" id="GO:0005524">
    <property type="term" value="F:ATP binding"/>
    <property type="evidence" value="ECO:0007669"/>
    <property type="project" value="UniProtKB-KW"/>
</dbReference>
<evidence type="ECO:0000259" key="19">
    <source>
        <dbReference type="Pfam" id="PF13614"/>
    </source>
</evidence>
<dbReference type="GO" id="GO:0005886">
    <property type="term" value="C:plasma membrane"/>
    <property type="evidence" value="ECO:0007669"/>
    <property type="project" value="UniProtKB-SubCell"/>
</dbReference>
<comment type="catalytic activity">
    <reaction evidence="15">
        <text>L-tyrosyl-[protein] + ATP = O-phospho-L-tyrosyl-[protein] + ADP + H(+)</text>
        <dbReference type="Rhea" id="RHEA:10596"/>
        <dbReference type="Rhea" id="RHEA-COMP:10136"/>
        <dbReference type="Rhea" id="RHEA-COMP:20101"/>
        <dbReference type="ChEBI" id="CHEBI:15378"/>
        <dbReference type="ChEBI" id="CHEBI:30616"/>
        <dbReference type="ChEBI" id="CHEBI:46858"/>
        <dbReference type="ChEBI" id="CHEBI:61978"/>
        <dbReference type="ChEBI" id="CHEBI:456216"/>
        <dbReference type="EC" id="2.7.10.2"/>
    </reaction>
</comment>
<evidence type="ECO:0000256" key="7">
    <source>
        <dbReference type="ARBA" id="ARBA00022679"/>
    </source>
</evidence>
<comment type="similarity">
    <text evidence="3">Belongs to the etk/wzc family.</text>
</comment>
<evidence type="ECO:0000256" key="1">
    <source>
        <dbReference type="ARBA" id="ARBA00004429"/>
    </source>
</evidence>
<evidence type="ECO:0000256" key="3">
    <source>
        <dbReference type="ARBA" id="ARBA00008883"/>
    </source>
</evidence>
<keyword evidence="9" id="KW-0547">Nucleotide-binding</keyword>
<comment type="similarity">
    <text evidence="2">Belongs to the CpsD/CapB family.</text>
</comment>
<keyword evidence="6" id="KW-0997">Cell inner membrane</keyword>
<keyword evidence="12 17" id="KW-1133">Transmembrane helix</keyword>
<dbReference type="Gene3D" id="3.40.50.300">
    <property type="entry name" value="P-loop containing nucleotide triphosphate hydrolases"/>
    <property type="match status" value="1"/>
</dbReference>
<keyword evidence="11" id="KW-0067">ATP-binding</keyword>
<comment type="caution">
    <text evidence="20">The sequence shown here is derived from an EMBL/GenBank/DDBJ whole genome shotgun (WGS) entry which is preliminary data.</text>
</comment>
<reference evidence="20 21" key="1">
    <citation type="journal article" date="2016" name="Nat. Commun.">
        <title>Thousands of microbial genomes shed light on interconnected biogeochemical processes in an aquifer system.</title>
        <authorList>
            <person name="Anantharaman K."/>
            <person name="Brown C.T."/>
            <person name="Hug L.A."/>
            <person name="Sharon I."/>
            <person name="Castelle C.J."/>
            <person name="Probst A.J."/>
            <person name="Thomas B.C."/>
            <person name="Singh A."/>
            <person name="Wilkins M.J."/>
            <person name="Karaoz U."/>
            <person name="Brodie E.L."/>
            <person name="Williams K.H."/>
            <person name="Hubbard S.S."/>
            <person name="Banfield J.F."/>
        </authorList>
    </citation>
    <scope>NUCLEOTIDE SEQUENCE [LARGE SCALE GENOMIC DNA]</scope>
</reference>
<dbReference type="Pfam" id="PF02706">
    <property type="entry name" value="Wzz"/>
    <property type="match status" value="1"/>
</dbReference>
<dbReference type="AlphaFoldDB" id="A0A1F7F1F7"/>
<dbReference type="PANTHER" id="PTHR32309:SF13">
    <property type="entry name" value="FERRIC ENTEROBACTIN TRANSPORT PROTEIN FEPE"/>
    <property type="match status" value="1"/>
</dbReference>
<evidence type="ECO:0000256" key="6">
    <source>
        <dbReference type="ARBA" id="ARBA00022519"/>
    </source>
</evidence>
<keyword evidence="5" id="KW-1003">Cell membrane</keyword>
<name>A0A1F7F1F7_UNCRA</name>